<dbReference type="Proteomes" id="UP000886501">
    <property type="component" value="Unassembled WGS sequence"/>
</dbReference>
<evidence type="ECO:0000313" key="1">
    <source>
        <dbReference type="EMBL" id="KAF9649274.1"/>
    </source>
</evidence>
<name>A0ACB6ZIB3_THEGA</name>
<reference evidence="1" key="1">
    <citation type="submission" date="2019-10" db="EMBL/GenBank/DDBJ databases">
        <authorList>
            <consortium name="DOE Joint Genome Institute"/>
            <person name="Kuo A."/>
            <person name="Miyauchi S."/>
            <person name="Kiss E."/>
            <person name="Drula E."/>
            <person name="Kohler A."/>
            <person name="Sanchez-Garcia M."/>
            <person name="Andreopoulos B."/>
            <person name="Barry K.W."/>
            <person name="Bonito G."/>
            <person name="Buee M."/>
            <person name="Carver A."/>
            <person name="Chen C."/>
            <person name="Cichocki N."/>
            <person name="Clum A."/>
            <person name="Culley D."/>
            <person name="Crous P.W."/>
            <person name="Fauchery L."/>
            <person name="Girlanda M."/>
            <person name="Hayes R."/>
            <person name="Keri Z."/>
            <person name="Labutti K."/>
            <person name="Lipzen A."/>
            <person name="Lombard V."/>
            <person name="Magnuson J."/>
            <person name="Maillard F."/>
            <person name="Morin E."/>
            <person name="Murat C."/>
            <person name="Nolan M."/>
            <person name="Ohm R."/>
            <person name="Pangilinan J."/>
            <person name="Pereira M."/>
            <person name="Perotto S."/>
            <person name="Peter M."/>
            <person name="Riley R."/>
            <person name="Sitrit Y."/>
            <person name="Stielow B."/>
            <person name="Szollosi G."/>
            <person name="Zifcakova L."/>
            <person name="Stursova M."/>
            <person name="Spatafora J.W."/>
            <person name="Tedersoo L."/>
            <person name="Vaario L.-M."/>
            <person name="Yamada A."/>
            <person name="Yan M."/>
            <person name="Wang P."/>
            <person name="Xu J."/>
            <person name="Bruns T."/>
            <person name="Baldrian P."/>
            <person name="Vilgalys R."/>
            <person name="Henrissat B."/>
            <person name="Grigoriev I.V."/>
            <person name="Hibbett D."/>
            <person name="Nagy L.G."/>
            <person name="Martin F.M."/>
        </authorList>
    </citation>
    <scope>NUCLEOTIDE SEQUENCE</scope>
    <source>
        <strain evidence="1">P2</strain>
    </source>
</reference>
<keyword evidence="2" id="KW-1185">Reference proteome</keyword>
<dbReference type="EMBL" id="MU118000">
    <property type="protein sequence ID" value="KAF9649274.1"/>
    <property type="molecule type" value="Genomic_DNA"/>
</dbReference>
<organism evidence="1 2">
    <name type="scientific">Thelephora ganbajun</name>
    <name type="common">Ganba fungus</name>
    <dbReference type="NCBI Taxonomy" id="370292"/>
    <lineage>
        <taxon>Eukaryota</taxon>
        <taxon>Fungi</taxon>
        <taxon>Dikarya</taxon>
        <taxon>Basidiomycota</taxon>
        <taxon>Agaricomycotina</taxon>
        <taxon>Agaricomycetes</taxon>
        <taxon>Thelephorales</taxon>
        <taxon>Thelephoraceae</taxon>
        <taxon>Thelephora</taxon>
    </lineage>
</organism>
<reference evidence="1" key="2">
    <citation type="journal article" date="2020" name="Nat. Commun.">
        <title>Large-scale genome sequencing of mycorrhizal fungi provides insights into the early evolution of symbiotic traits.</title>
        <authorList>
            <person name="Miyauchi S."/>
            <person name="Kiss E."/>
            <person name="Kuo A."/>
            <person name="Drula E."/>
            <person name="Kohler A."/>
            <person name="Sanchez-Garcia M."/>
            <person name="Morin E."/>
            <person name="Andreopoulos B."/>
            <person name="Barry K.W."/>
            <person name="Bonito G."/>
            <person name="Buee M."/>
            <person name="Carver A."/>
            <person name="Chen C."/>
            <person name="Cichocki N."/>
            <person name="Clum A."/>
            <person name="Culley D."/>
            <person name="Crous P.W."/>
            <person name="Fauchery L."/>
            <person name="Girlanda M."/>
            <person name="Hayes R.D."/>
            <person name="Keri Z."/>
            <person name="LaButti K."/>
            <person name="Lipzen A."/>
            <person name="Lombard V."/>
            <person name="Magnuson J."/>
            <person name="Maillard F."/>
            <person name="Murat C."/>
            <person name="Nolan M."/>
            <person name="Ohm R.A."/>
            <person name="Pangilinan J."/>
            <person name="Pereira M.F."/>
            <person name="Perotto S."/>
            <person name="Peter M."/>
            <person name="Pfister S."/>
            <person name="Riley R."/>
            <person name="Sitrit Y."/>
            <person name="Stielow J.B."/>
            <person name="Szollosi G."/>
            <person name="Zifcakova L."/>
            <person name="Stursova M."/>
            <person name="Spatafora J.W."/>
            <person name="Tedersoo L."/>
            <person name="Vaario L.M."/>
            <person name="Yamada A."/>
            <person name="Yan M."/>
            <person name="Wang P."/>
            <person name="Xu J."/>
            <person name="Bruns T."/>
            <person name="Baldrian P."/>
            <person name="Vilgalys R."/>
            <person name="Dunand C."/>
            <person name="Henrissat B."/>
            <person name="Grigoriev I.V."/>
            <person name="Hibbett D."/>
            <person name="Nagy L.G."/>
            <person name="Martin F.M."/>
        </authorList>
    </citation>
    <scope>NUCLEOTIDE SEQUENCE</scope>
    <source>
        <strain evidence="1">P2</strain>
    </source>
</reference>
<proteinExistence type="predicted"/>
<sequence length="343" mass="39651">IWVVAQSNIAVKNIAEKLSSCDFRNFRLLVSGEFINDWHDHLYTKIKKQIICSDNFEKNKEKTREALGGSRVILCTLSMMSSDQLVRSGFTELVPVETLIVDEASQVEIGDYLIPLSRFYNSLQKIIFIGDHKQLAPHGHEEVPTLKSVFEISHLREKAKFLDIQYRMPHFIGNFLSERMYDNALGTIHANGSNICCRFVNVTPAWQEKGEDGKSWINRNEARTVIEICKKYKSERRQFRIITPYDGQRSLIEQMLKKEKMEWEDRCFNVDSFQGNEADNIIISLVRSRGLGFLDNERRMNVMLSRCRQSMLICSSQKYLSLPDVRGTLVGDVSDCQRTLVIH</sequence>
<evidence type="ECO:0000313" key="2">
    <source>
        <dbReference type="Proteomes" id="UP000886501"/>
    </source>
</evidence>
<feature type="non-terminal residue" evidence="1">
    <location>
        <position position="1"/>
    </location>
</feature>
<accession>A0ACB6ZIB3</accession>
<protein>
    <submittedName>
        <fullName evidence="1">Uncharacterized protein</fullName>
    </submittedName>
</protein>
<comment type="caution">
    <text evidence="1">The sequence shown here is derived from an EMBL/GenBank/DDBJ whole genome shotgun (WGS) entry which is preliminary data.</text>
</comment>
<gene>
    <name evidence="1" type="ORF">BDM02DRAFT_3095010</name>
</gene>